<keyword evidence="4 6" id="KW-0472">Membrane</keyword>
<feature type="transmembrane region" description="Helical" evidence="6">
    <location>
        <begin position="167"/>
        <end position="189"/>
    </location>
</feature>
<dbReference type="PANTHER" id="PTHR33048">
    <property type="entry name" value="PTH11-LIKE INTEGRAL MEMBRANE PROTEIN (AFU_ORTHOLOGUE AFUA_5G11245)"/>
    <property type="match status" value="1"/>
</dbReference>
<evidence type="ECO:0000259" key="7">
    <source>
        <dbReference type="Pfam" id="PF20684"/>
    </source>
</evidence>
<dbReference type="InterPro" id="IPR049326">
    <property type="entry name" value="Rhodopsin_dom_fungi"/>
</dbReference>
<dbReference type="EMBL" id="KZ678129">
    <property type="protein sequence ID" value="PSN73453.1"/>
    <property type="molecule type" value="Genomic_DNA"/>
</dbReference>
<evidence type="ECO:0000256" key="4">
    <source>
        <dbReference type="ARBA" id="ARBA00023136"/>
    </source>
</evidence>
<feature type="transmembrane region" description="Helical" evidence="6">
    <location>
        <begin position="83"/>
        <end position="108"/>
    </location>
</feature>
<proteinExistence type="inferred from homology"/>
<dbReference type="AlphaFoldDB" id="A0A2T2P785"/>
<evidence type="ECO:0000256" key="2">
    <source>
        <dbReference type="ARBA" id="ARBA00022692"/>
    </source>
</evidence>
<dbReference type="InterPro" id="IPR052337">
    <property type="entry name" value="SAT4-like"/>
</dbReference>
<feature type="transmembrane region" description="Helical" evidence="6">
    <location>
        <begin position="201"/>
        <end position="219"/>
    </location>
</feature>
<keyword evidence="9" id="KW-1185">Reference proteome</keyword>
<dbReference type="Pfam" id="PF20684">
    <property type="entry name" value="Fung_rhodopsin"/>
    <property type="match status" value="1"/>
</dbReference>
<keyword evidence="3 6" id="KW-1133">Transmembrane helix</keyword>
<evidence type="ECO:0000256" key="1">
    <source>
        <dbReference type="ARBA" id="ARBA00004141"/>
    </source>
</evidence>
<feature type="transmembrane region" description="Helical" evidence="6">
    <location>
        <begin position="120"/>
        <end position="140"/>
    </location>
</feature>
<evidence type="ECO:0000256" key="5">
    <source>
        <dbReference type="ARBA" id="ARBA00038359"/>
    </source>
</evidence>
<dbReference type="Proteomes" id="UP000240883">
    <property type="component" value="Unassembled WGS sequence"/>
</dbReference>
<comment type="subcellular location">
    <subcellularLocation>
        <location evidence="1">Membrane</location>
        <topology evidence="1">Multi-pass membrane protein</topology>
    </subcellularLocation>
</comment>
<gene>
    <name evidence="8" type="ORF">BS50DRAFT_187296</name>
</gene>
<accession>A0A2T2P785</accession>
<reference evidence="8 9" key="1">
    <citation type="journal article" date="2018" name="Front. Microbiol.">
        <title>Genome-Wide Analysis of Corynespora cassiicola Leaf Fall Disease Putative Effectors.</title>
        <authorList>
            <person name="Lopez D."/>
            <person name="Ribeiro S."/>
            <person name="Label P."/>
            <person name="Fumanal B."/>
            <person name="Venisse J.S."/>
            <person name="Kohler A."/>
            <person name="de Oliveira R.R."/>
            <person name="Labutti K."/>
            <person name="Lipzen A."/>
            <person name="Lail K."/>
            <person name="Bauer D."/>
            <person name="Ohm R.A."/>
            <person name="Barry K.W."/>
            <person name="Spatafora J."/>
            <person name="Grigoriev I.V."/>
            <person name="Martin F.M."/>
            <person name="Pujade-Renaud V."/>
        </authorList>
    </citation>
    <scope>NUCLEOTIDE SEQUENCE [LARGE SCALE GENOMIC DNA]</scope>
    <source>
        <strain evidence="8 9">Philippines</strain>
    </source>
</reference>
<sequence>MKGRGGEVMAVAILFLILTWFTVSLRVYARGYMFKNFGKDDWAMVITQIIFTPYLAFQMVAAVHGTGQHRWELSDYDAEIALLFWYLCELLYVLGNCTLKIALGIFYLRIAVQRWHIWAIKLLMVGTVLFGFTYLFLVMFQCIPVDEFWHNHPASDKCLQKGPTTGITYALGGLNAFSDYALGILPFFIVWGLQMDFRTKVMVAGILAFAAVGSTATVVRMKYIHTLTNGPDFLYATTDVAIWSTVEPGIGITAGSLATLRPLLHHTLWRMGLASAPNSEQAPTPYFNSRYAKQRDRRGYRQSLGISDLVPTEASYFTTTTITGARAANIELEGIDQKVVVKEESSLLNGQIKQEVIVEQTFEGPSITVERPSESRSRASRTSESRLFDGYLREDIPRGLDAPPRVELRNSFRNSFTRGSIFSKRSYHGK</sequence>
<dbReference type="GO" id="GO:0016020">
    <property type="term" value="C:membrane"/>
    <property type="evidence" value="ECO:0007669"/>
    <property type="project" value="UniProtKB-SubCell"/>
</dbReference>
<feature type="transmembrane region" description="Helical" evidence="6">
    <location>
        <begin position="41"/>
        <end position="63"/>
    </location>
</feature>
<comment type="similarity">
    <text evidence="5">Belongs to the SAT4 family.</text>
</comment>
<dbReference type="STRING" id="1448308.A0A2T2P785"/>
<dbReference type="OrthoDB" id="3923077at2759"/>
<evidence type="ECO:0000256" key="6">
    <source>
        <dbReference type="SAM" id="Phobius"/>
    </source>
</evidence>
<protein>
    <recommendedName>
        <fullName evidence="7">Rhodopsin domain-containing protein</fullName>
    </recommendedName>
</protein>
<keyword evidence="2 6" id="KW-0812">Transmembrane</keyword>
<evidence type="ECO:0000313" key="9">
    <source>
        <dbReference type="Proteomes" id="UP000240883"/>
    </source>
</evidence>
<feature type="domain" description="Rhodopsin" evidence="7">
    <location>
        <begin position="25"/>
        <end position="265"/>
    </location>
</feature>
<feature type="transmembrane region" description="Helical" evidence="6">
    <location>
        <begin position="6"/>
        <end position="29"/>
    </location>
</feature>
<dbReference type="PANTHER" id="PTHR33048:SF96">
    <property type="entry name" value="INTEGRAL MEMBRANE PROTEIN"/>
    <property type="match status" value="1"/>
</dbReference>
<organism evidence="8 9">
    <name type="scientific">Corynespora cassiicola Philippines</name>
    <dbReference type="NCBI Taxonomy" id="1448308"/>
    <lineage>
        <taxon>Eukaryota</taxon>
        <taxon>Fungi</taxon>
        <taxon>Dikarya</taxon>
        <taxon>Ascomycota</taxon>
        <taxon>Pezizomycotina</taxon>
        <taxon>Dothideomycetes</taxon>
        <taxon>Pleosporomycetidae</taxon>
        <taxon>Pleosporales</taxon>
        <taxon>Corynesporascaceae</taxon>
        <taxon>Corynespora</taxon>
    </lineage>
</organism>
<evidence type="ECO:0000256" key="3">
    <source>
        <dbReference type="ARBA" id="ARBA00022989"/>
    </source>
</evidence>
<name>A0A2T2P785_CORCC</name>
<evidence type="ECO:0000313" key="8">
    <source>
        <dbReference type="EMBL" id="PSN73453.1"/>
    </source>
</evidence>